<name>A0ABD0WE51_UMBPY</name>
<dbReference type="EMBL" id="JAGEUA010000007">
    <property type="protein sequence ID" value="KAL0969346.1"/>
    <property type="molecule type" value="Genomic_DNA"/>
</dbReference>
<dbReference type="PANTHER" id="PTHR24006">
    <property type="entry name" value="UBIQUITIN CARBOXYL-TERMINAL HYDROLASE"/>
    <property type="match status" value="1"/>
</dbReference>
<protein>
    <recommendedName>
        <fullName evidence="2">USP domain-containing protein</fullName>
    </recommendedName>
</protein>
<dbReference type="InterPro" id="IPR050164">
    <property type="entry name" value="Peptidase_C19"/>
</dbReference>
<feature type="region of interest" description="Disordered" evidence="1">
    <location>
        <begin position="195"/>
        <end position="223"/>
    </location>
</feature>
<keyword evidence="4" id="KW-1185">Reference proteome</keyword>
<dbReference type="PROSITE" id="PS50235">
    <property type="entry name" value="USP_3"/>
    <property type="match status" value="1"/>
</dbReference>
<evidence type="ECO:0000313" key="4">
    <source>
        <dbReference type="Proteomes" id="UP001557470"/>
    </source>
</evidence>
<dbReference type="Pfam" id="PF00443">
    <property type="entry name" value="UCH"/>
    <property type="match status" value="1"/>
</dbReference>
<dbReference type="Proteomes" id="UP001557470">
    <property type="component" value="Unassembled WGS sequence"/>
</dbReference>
<dbReference type="Gene3D" id="3.90.70.10">
    <property type="entry name" value="Cysteine proteinases"/>
    <property type="match status" value="1"/>
</dbReference>
<gene>
    <name evidence="3" type="ORF">UPYG_G00225890</name>
</gene>
<accession>A0ABD0WE51</accession>
<dbReference type="CDD" id="cd02257">
    <property type="entry name" value="Peptidase_C19"/>
    <property type="match status" value="1"/>
</dbReference>
<feature type="domain" description="USP" evidence="2">
    <location>
        <begin position="260"/>
        <end position="516"/>
    </location>
</feature>
<dbReference type="InterPro" id="IPR001394">
    <property type="entry name" value="Peptidase_C19_UCH"/>
</dbReference>
<evidence type="ECO:0000259" key="2">
    <source>
        <dbReference type="PROSITE" id="PS50235"/>
    </source>
</evidence>
<dbReference type="AlphaFoldDB" id="A0ABD0WE51"/>
<dbReference type="InterPro" id="IPR038765">
    <property type="entry name" value="Papain-like_cys_pep_sf"/>
</dbReference>
<dbReference type="InterPro" id="IPR028889">
    <property type="entry name" value="USP"/>
</dbReference>
<sequence>MVLIGHNDFSWIRVSLQLATDMDSSRKKKVLLEKRENTSSSAPCPTAGVGKEKAVTVRQKGFFFWCRKKKIVPEKRAKTSSPAPCSGVTKEKAVNTVGLKGFFSWCRKKKIVPEKRGKTSSPAPCSGVTKEKAVNTVGLKSFFSWCTKKKIVPEKRGKTSSPAPCSGVTKVKAVNKVGLKGFFSCCRKTCPAELPSNPASPPKHPSPVLRGGGALTSPNPLGHYGEKSRRVVTFSITEGREPHSSLCPSAPSTDPGVVPIFFEKLIDNCSSVTSTLWCLLSLPHFLMDILQQKEMWNTSPFSILLHCLSQVAYLCRADQASKKELILKMKYRLIDLDNNILTATHKDAHELLVQLLCQLKEEGLALRKQGLSYSCPVSQLEFKISSVITCTNCGSELSNSEEYNHLSLDLSPEGTLLDSLALNFKCQKVEFRCAFCQGHHALKKDQFHTLPRVLVLHLKRFGGPGGAEKLETPLFIPPNLSLSTLCGDTVPPLHSIVPEDFTNQDASTSEKGLQFR</sequence>
<dbReference type="PANTHER" id="PTHR24006:SF915">
    <property type="entry name" value="UBIQUITIN CARBOXYL-TERMINAL HYDROLASE-RELATED"/>
    <property type="match status" value="1"/>
</dbReference>
<reference evidence="3 4" key="1">
    <citation type="submission" date="2024-06" db="EMBL/GenBank/DDBJ databases">
        <authorList>
            <person name="Pan Q."/>
            <person name="Wen M."/>
            <person name="Jouanno E."/>
            <person name="Zahm M."/>
            <person name="Klopp C."/>
            <person name="Cabau C."/>
            <person name="Louis A."/>
            <person name="Berthelot C."/>
            <person name="Parey E."/>
            <person name="Roest Crollius H."/>
            <person name="Montfort J."/>
            <person name="Robinson-Rechavi M."/>
            <person name="Bouchez O."/>
            <person name="Lampietro C."/>
            <person name="Lopez Roques C."/>
            <person name="Donnadieu C."/>
            <person name="Postlethwait J."/>
            <person name="Bobe J."/>
            <person name="Verreycken H."/>
            <person name="Guiguen Y."/>
        </authorList>
    </citation>
    <scope>NUCLEOTIDE SEQUENCE [LARGE SCALE GENOMIC DNA]</scope>
    <source>
        <strain evidence="3">Up_M1</strain>
        <tissue evidence="3">Testis</tissue>
    </source>
</reference>
<comment type="caution">
    <text evidence="3">The sequence shown here is derived from an EMBL/GenBank/DDBJ whole genome shotgun (WGS) entry which is preliminary data.</text>
</comment>
<dbReference type="SUPFAM" id="SSF54001">
    <property type="entry name" value="Cysteine proteinases"/>
    <property type="match status" value="1"/>
</dbReference>
<proteinExistence type="predicted"/>
<evidence type="ECO:0000256" key="1">
    <source>
        <dbReference type="SAM" id="MobiDB-lite"/>
    </source>
</evidence>
<evidence type="ECO:0000313" key="3">
    <source>
        <dbReference type="EMBL" id="KAL0969346.1"/>
    </source>
</evidence>
<organism evidence="3 4">
    <name type="scientific">Umbra pygmaea</name>
    <name type="common">Eastern mudminnow</name>
    <dbReference type="NCBI Taxonomy" id="75934"/>
    <lineage>
        <taxon>Eukaryota</taxon>
        <taxon>Metazoa</taxon>
        <taxon>Chordata</taxon>
        <taxon>Craniata</taxon>
        <taxon>Vertebrata</taxon>
        <taxon>Euteleostomi</taxon>
        <taxon>Actinopterygii</taxon>
        <taxon>Neopterygii</taxon>
        <taxon>Teleostei</taxon>
        <taxon>Protacanthopterygii</taxon>
        <taxon>Esociformes</taxon>
        <taxon>Umbridae</taxon>
        <taxon>Umbra</taxon>
    </lineage>
</organism>